<dbReference type="PANTHER" id="PTHR33392:SF6">
    <property type="entry name" value="POLYISOPRENYL-TEICHOIC ACID--PEPTIDOGLYCAN TEICHOIC ACID TRANSFERASE TAGU"/>
    <property type="match status" value="1"/>
</dbReference>
<comment type="caution">
    <text evidence="3">The sequence shown here is derived from an EMBL/GenBank/DDBJ whole genome shotgun (WGS) entry which is preliminary data.</text>
</comment>
<dbReference type="PANTHER" id="PTHR33392">
    <property type="entry name" value="POLYISOPRENYL-TEICHOIC ACID--PEPTIDOGLYCAN TEICHOIC ACID TRANSFERASE TAGU"/>
    <property type="match status" value="1"/>
</dbReference>
<dbReference type="Pfam" id="PF03816">
    <property type="entry name" value="LytR_cpsA_psr"/>
    <property type="match status" value="1"/>
</dbReference>
<feature type="non-terminal residue" evidence="3">
    <location>
        <position position="1"/>
    </location>
</feature>
<gene>
    <name evidence="3" type="ORF">ENN92_00100</name>
</gene>
<evidence type="ECO:0000313" key="3">
    <source>
        <dbReference type="EMBL" id="HDQ88540.1"/>
    </source>
</evidence>
<dbReference type="Proteomes" id="UP000886066">
    <property type="component" value="Unassembled WGS sequence"/>
</dbReference>
<dbReference type="Gene3D" id="3.40.630.190">
    <property type="entry name" value="LCP protein"/>
    <property type="match status" value="1"/>
</dbReference>
<protein>
    <submittedName>
        <fullName evidence="3">LytR family transcriptional regulator</fullName>
    </submittedName>
</protein>
<evidence type="ECO:0000256" key="1">
    <source>
        <dbReference type="ARBA" id="ARBA00006068"/>
    </source>
</evidence>
<proteinExistence type="inferred from homology"/>
<name>A0A7C1HYN7_UNCKA</name>
<sequence>GGVTIDVATAFDDYEYPIEGMEAALCGHTSEEADALMGIVPEDEEDLEKDTDSEEVGETPKMSLPEIFPCRYEHIQFLRGPQDMDGETALKYVRSRHGTNQEGTDFARSARQQKVIMAIKSKAMSLNTLLNPKKIQELYSLYKDTVITNIDFATLQEFYLLSQNVDFSEVRSVVLDDRSVANQGGLLYSPVDTSLYSGKYVLLPRAGNYSQIHAYVQRLLFGE</sequence>
<dbReference type="InterPro" id="IPR004474">
    <property type="entry name" value="LytR_CpsA_psr"/>
</dbReference>
<dbReference type="AlphaFoldDB" id="A0A7C1HYN7"/>
<feature type="domain" description="Cell envelope-related transcriptional attenuator" evidence="2">
    <location>
        <begin position="33"/>
        <end position="123"/>
    </location>
</feature>
<comment type="similarity">
    <text evidence="1">Belongs to the LytR/CpsA/Psr (LCP) family.</text>
</comment>
<reference evidence="3" key="1">
    <citation type="journal article" date="2020" name="mSystems">
        <title>Genome- and Community-Level Interaction Insights into Carbon Utilization and Element Cycling Functions of Hydrothermarchaeota in Hydrothermal Sediment.</title>
        <authorList>
            <person name="Zhou Z."/>
            <person name="Liu Y."/>
            <person name="Xu W."/>
            <person name="Pan J."/>
            <person name="Luo Z.H."/>
            <person name="Li M."/>
        </authorList>
    </citation>
    <scope>NUCLEOTIDE SEQUENCE [LARGE SCALE GENOMIC DNA]</scope>
    <source>
        <strain evidence="3">SpSt-1219</strain>
    </source>
</reference>
<accession>A0A7C1HYN7</accession>
<evidence type="ECO:0000259" key="2">
    <source>
        <dbReference type="Pfam" id="PF03816"/>
    </source>
</evidence>
<dbReference type="InterPro" id="IPR050922">
    <property type="entry name" value="LytR/CpsA/Psr_CW_biosynth"/>
</dbReference>
<organism evidence="3">
    <name type="scientific">candidate division WWE3 bacterium</name>
    <dbReference type="NCBI Taxonomy" id="2053526"/>
    <lineage>
        <taxon>Bacteria</taxon>
        <taxon>Katanobacteria</taxon>
    </lineage>
</organism>
<dbReference type="EMBL" id="DSDM01000007">
    <property type="protein sequence ID" value="HDQ88540.1"/>
    <property type="molecule type" value="Genomic_DNA"/>
</dbReference>